<evidence type="ECO:0000313" key="1">
    <source>
        <dbReference type="EMBL" id="MFC7606623.1"/>
    </source>
</evidence>
<keyword evidence="2" id="KW-1185">Reference proteome</keyword>
<proteinExistence type="predicted"/>
<comment type="caution">
    <text evidence="1">The sequence shown here is derived from an EMBL/GenBank/DDBJ whole genome shotgun (WGS) entry which is preliminary data.</text>
</comment>
<organism evidence="1 2">
    <name type="scientific">Streptosporangium amethystogenes subsp. fukuiense</name>
    <dbReference type="NCBI Taxonomy" id="698418"/>
    <lineage>
        <taxon>Bacteria</taxon>
        <taxon>Bacillati</taxon>
        <taxon>Actinomycetota</taxon>
        <taxon>Actinomycetes</taxon>
        <taxon>Streptosporangiales</taxon>
        <taxon>Streptosporangiaceae</taxon>
        <taxon>Streptosporangium</taxon>
    </lineage>
</organism>
<reference evidence="2" key="1">
    <citation type="journal article" date="2019" name="Int. J. Syst. Evol. Microbiol.">
        <title>The Global Catalogue of Microorganisms (GCM) 10K type strain sequencing project: providing services to taxonomists for standard genome sequencing and annotation.</title>
        <authorList>
            <consortium name="The Broad Institute Genomics Platform"/>
            <consortium name="The Broad Institute Genome Sequencing Center for Infectious Disease"/>
            <person name="Wu L."/>
            <person name="Ma J."/>
        </authorList>
    </citation>
    <scope>NUCLEOTIDE SEQUENCE [LARGE SCALE GENOMIC DNA]</scope>
    <source>
        <strain evidence="2">JCM 10083</strain>
    </source>
</reference>
<accession>A0ABW2TD86</accession>
<name>A0ABW2TD86_9ACTN</name>
<sequence>MSARTLRNGVGELQADVAGARLFGEFGRREAAAEPLVLVDDQGDRDAGGARLAGQGDGALEFGWT</sequence>
<dbReference type="EMBL" id="JBHTEE010000001">
    <property type="protein sequence ID" value="MFC7606623.1"/>
    <property type="molecule type" value="Genomic_DNA"/>
</dbReference>
<dbReference type="Proteomes" id="UP001596514">
    <property type="component" value="Unassembled WGS sequence"/>
</dbReference>
<gene>
    <name evidence="1" type="ORF">ACFQVD_41660</name>
</gene>
<protein>
    <submittedName>
        <fullName evidence="1">Uncharacterized protein</fullName>
    </submittedName>
</protein>
<evidence type="ECO:0000313" key="2">
    <source>
        <dbReference type="Proteomes" id="UP001596514"/>
    </source>
</evidence>
<dbReference type="RefSeq" id="WP_343962742.1">
    <property type="nucleotide sequence ID" value="NZ_BAAAGK010000013.1"/>
</dbReference>